<dbReference type="Proteomes" id="UP000024635">
    <property type="component" value="Unassembled WGS sequence"/>
</dbReference>
<dbReference type="EMBL" id="JARK01000052">
    <property type="protein sequence ID" value="EYC44724.1"/>
    <property type="molecule type" value="Genomic_DNA"/>
</dbReference>
<feature type="chain" id="PRO_5001492151" evidence="1">
    <location>
        <begin position="28"/>
        <end position="91"/>
    </location>
</feature>
<accession>A0A016WY20</accession>
<dbReference type="AlphaFoldDB" id="A0A016WY20"/>
<sequence length="91" mass="10353">MRELVRPIALLLVADWLLCSCGDYGSACDVISLWSVVTDPPPLHHHHHYELARQCNTTINTRNKRLLEAPRAHVKFIAEFADFVGGRFRGE</sequence>
<evidence type="ECO:0000256" key="1">
    <source>
        <dbReference type="SAM" id="SignalP"/>
    </source>
</evidence>
<evidence type="ECO:0000313" key="2">
    <source>
        <dbReference type="EMBL" id="EYC44724.1"/>
    </source>
</evidence>
<name>A0A016WY20_9BILA</name>
<evidence type="ECO:0000313" key="3">
    <source>
        <dbReference type="Proteomes" id="UP000024635"/>
    </source>
</evidence>
<protein>
    <submittedName>
        <fullName evidence="2">Uncharacterized protein</fullName>
    </submittedName>
</protein>
<keyword evidence="3" id="KW-1185">Reference proteome</keyword>
<comment type="caution">
    <text evidence="2">The sequence shown here is derived from an EMBL/GenBank/DDBJ whole genome shotgun (WGS) entry which is preliminary data.</text>
</comment>
<organism evidence="2 3">
    <name type="scientific">Ancylostoma ceylanicum</name>
    <dbReference type="NCBI Taxonomy" id="53326"/>
    <lineage>
        <taxon>Eukaryota</taxon>
        <taxon>Metazoa</taxon>
        <taxon>Ecdysozoa</taxon>
        <taxon>Nematoda</taxon>
        <taxon>Chromadorea</taxon>
        <taxon>Rhabditida</taxon>
        <taxon>Rhabditina</taxon>
        <taxon>Rhabditomorpha</taxon>
        <taxon>Strongyloidea</taxon>
        <taxon>Ancylostomatidae</taxon>
        <taxon>Ancylostomatinae</taxon>
        <taxon>Ancylostoma</taxon>
    </lineage>
</organism>
<keyword evidence="1" id="KW-0732">Signal</keyword>
<gene>
    <name evidence="2" type="primary">Acey_s0452.g1698</name>
    <name evidence="2" type="ORF">Y032_0452g1698</name>
</gene>
<feature type="signal peptide" evidence="1">
    <location>
        <begin position="1"/>
        <end position="27"/>
    </location>
</feature>
<proteinExistence type="predicted"/>
<reference evidence="3" key="1">
    <citation type="journal article" date="2015" name="Nat. Genet.">
        <title>The genome and transcriptome of the zoonotic hookworm Ancylostoma ceylanicum identify infection-specific gene families.</title>
        <authorList>
            <person name="Schwarz E.M."/>
            <person name="Hu Y."/>
            <person name="Antoshechkin I."/>
            <person name="Miller M.M."/>
            <person name="Sternberg P.W."/>
            <person name="Aroian R.V."/>
        </authorList>
    </citation>
    <scope>NUCLEOTIDE SEQUENCE</scope>
    <source>
        <strain evidence="3">HY135</strain>
    </source>
</reference>